<dbReference type="Gene3D" id="2.40.128.130">
    <property type="entry name" value="Autotransporter beta-domain"/>
    <property type="match status" value="1"/>
</dbReference>
<evidence type="ECO:0000259" key="1">
    <source>
        <dbReference type="Pfam" id="PF03797"/>
    </source>
</evidence>
<dbReference type="AlphaFoldDB" id="A0A484ZXE2"/>
<gene>
    <name evidence="2" type="primary">tibA_14</name>
    <name evidence="2" type="ORF">NCTC12282_06305</name>
</gene>
<feature type="domain" description="Autotransporter" evidence="1">
    <location>
        <begin position="4"/>
        <end position="94"/>
    </location>
</feature>
<dbReference type="EMBL" id="CAADJA010000002">
    <property type="protein sequence ID" value="VFS53094.1"/>
    <property type="molecule type" value="Genomic_DNA"/>
</dbReference>
<evidence type="ECO:0000313" key="3">
    <source>
        <dbReference type="Proteomes" id="UP000373449"/>
    </source>
</evidence>
<dbReference type="NCBIfam" id="TIGR01414">
    <property type="entry name" value="autotrans_barl"/>
    <property type="match status" value="1"/>
</dbReference>
<dbReference type="PANTHER" id="PTHR35037">
    <property type="entry name" value="C-TERMINAL REGION OF AIDA-LIKE PROTEIN"/>
    <property type="match status" value="1"/>
</dbReference>
<sequence>MPEGGASNTDSYSIGAYATYFDDSGVYVDSVLKLNRFNHALNARMTNGHSVQADCHWCGTGNGLPLQWGPQWFAEPYLLTSFFSADTKDVKLNNGKPTSIITAR</sequence>
<organism evidence="2 3">
    <name type="scientific">Budvicia aquatica</name>
    <dbReference type="NCBI Taxonomy" id="82979"/>
    <lineage>
        <taxon>Bacteria</taxon>
        <taxon>Pseudomonadati</taxon>
        <taxon>Pseudomonadota</taxon>
        <taxon>Gammaproteobacteria</taxon>
        <taxon>Enterobacterales</taxon>
        <taxon>Budviciaceae</taxon>
        <taxon>Budvicia</taxon>
    </lineage>
</organism>
<dbReference type="GO" id="GO:0019867">
    <property type="term" value="C:outer membrane"/>
    <property type="evidence" value="ECO:0007669"/>
    <property type="project" value="InterPro"/>
</dbReference>
<accession>A0A484ZXE2</accession>
<dbReference type="InterPro" id="IPR005546">
    <property type="entry name" value="Autotransporte_beta"/>
</dbReference>
<reference evidence="2 3" key="1">
    <citation type="submission" date="2019-03" db="EMBL/GenBank/DDBJ databases">
        <authorList>
            <consortium name="Pathogen Informatics"/>
        </authorList>
    </citation>
    <scope>NUCLEOTIDE SEQUENCE [LARGE SCALE GENOMIC DNA]</scope>
    <source>
        <strain evidence="2 3">NCTC12282</strain>
    </source>
</reference>
<dbReference type="PANTHER" id="PTHR35037:SF7">
    <property type="entry name" value="AUTOTRANSPORTER"/>
    <property type="match status" value="1"/>
</dbReference>
<dbReference type="InterPro" id="IPR006315">
    <property type="entry name" value="OM_autotransptr_brl_dom"/>
</dbReference>
<dbReference type="Pfam" id="PF03797">
    <property type="entry name" value="Autotransporter"/>
    <property type="match status" value="1"/>
</dbReference>
<dbReference type="SUPFAM" id="SSF103515">
    <property type="entry name" value="Autotransporter"/>
    <property type="match status" value="1"/>
</dbReference>
<proteinExistence type="predicted"/>
<dbReference type="Proteomes" id="UP000373449">
    <property type="component" value="Unassembled WGS sequence"/>
</dbReference>
<protein>
    <submittedName>
        <fullName evidence="2">Adhesin/invasin TibA autotransporter</fullName>
    </submittedName>
</protein>
<dbReference type="RefSeq" id="WP_134531586.1">
    <property type="nucleotide sequence ID" value="NZ_CAADJA010000002.1"/>
</dbReference>
<dbReference type="InterPro" id="IPR051551">
    <property type="entry name" value="Autotransporter_adhesion"/>
</dbReference>
<dbReference type="InterPro" id="IPR036709">
    <property type="entry name" value="Autotransporte_beta_dom_sf"/>
</dbReference>
<name>A0A484ZXE2_9GAMM</name>
<evidence type="ECO:0000313" key="2">
    <source>
        <dbReference type="EMBL" id="VFS53094.1"/>
    </source>
</evidence>